<comment type="caution">
    <text evidence="2">The sequence shown here is derived from an EMBL/GenBank/DDBJ whole genome shotgun (WGS) entry which is preliminary data.</text>
</comment>
<reference evidence="2 3" key="1">
    <citation type="submission" date="2023-02" db="EMBL/GenBank/DDBJ databases">
        <title>LHISI_Scaffold_Assembly.</title>
        <authorList>
            <person name="Stuart O.P."/>
            <person name="Cleave R."/>
            <person name="Magrath M.J.L."/>
            <person name="Mikheyev A.S."/>
        </authorList>
    </citation>
    <scope>NUCLEOTIDE SEQUENCE [LARGE SCALE GENOMIC DNA]</scope>
    <source>
        <strain evidence="2">Daus_M_001</strain>
        <tissue evidence="2">Leg muscle</tissue>
    </source>
</reference>
<proteinExistence type="predicted"/>
<sequence length="816" mass="92644">MSRQLEIHLCPPVSCPDNQQGGQLHRETVCKYSTGVAVYYTGTCHVSWRYTWVHQYHVQAARREDSYIERQSVSTPREWLCIIQGHVTSAGDTPVSASIMSRRLAERTYSTGVAVYYTGTCHVSWGYTCVHQYHVQATSRDVFLKLYATFARFSATKIISLNECVIPSTYLLTSLTIPSRSLMPSCTIVVLYPRSDLRSTQKTIAPFEFRTGPEIEMKFISNRRNWQYEISIRDQQPSSTNGQAPSTGRQLNKPAGIVTLYTQPSYERLSIRPYTRRCYYRTSLLVSPSYCQSKVWVALNYEVLTNAVGMEQRLNAKAKDGGGGGGWGWRSQGKPADPRHCSKRFPHMKHRRLSNPVRLRELYAAPDNVGSAEEYPGSRTLAGSQKVPDRTGYTGIAGKLRHESSRRVITGEVPCAEEEEEHVKATTVNDDGRECCRRRVEHLERSRTFRTINTAGADSIAPRRNRRPTSPSLPLGTMRSRPPVFPFWESRECRQWRDLLASQTSSRLLEFPVHLATTQECSGETSWHLSPPRRITRVGEDSSGRQSLTEAAWRVCANEVKCGRQEIAGRRRVRCSWLEWTRGCETDERSLQCVVATFGTHSPVRLSLAELGQPRDVGSKFLEVWRKREGKICNRYEEIRQKKLFGVENRKRETANVAKIRQDAHSIDKYFLPITSASPESSSTYCNNARKDTFHKEDQGINATGNMNKMSPSAEPFPKLVCALTHLSIIMFLAQHNLAFRRSSDKLFPGNGNFPGLVELLGNFDYVMREHLRHISAKSSNDHHCGKTIQNYLMNILGEAVLENKHKGAQRPHIIT</sequence>
<accession>A0ABQ9GW55</accession>
<organism evidence="2 3">
    <name type="scientific">Dryococelus australis</name>
    <dbReference type="NCBI Taxonomy" id="614101"/>
    <lineage>
        <taxon>Eukaryota</taxon>
        <taxon>Metazoa</taxon>
        <taxon>Ecdysozoa</taxon>
        <taxon>Arthropoda</taxon>
        <taxon>Hexapoda</taxon>
        <taxon>Insecta</taxon>
        <taxon>Pterygota</taxon>
        <taxon>Neoptera</taxon>
        <taxon>Polyneoptera</taxon>
        <taxon>Phasmatodea</taxon>
        <taxon>Verophasmatodea</taxon>
        <taxon>Anareolatae</taxon>
        <taxon>Phasmatidae</taxon>
        <taxon>Eurycanthinae</taxon>
        <taxon>Dryococelus</taxon>
    </lineage>
</organism>
<dbReference type="Proteomes" id="UP001159363">
    <property type="component" value="Chromosome 8"/>
</dbReference>
<keyword evidence="3" id="KW-1185">Reference proteome</keyword>
<feature type="region of interest" description="Disordered" evidence="1">
    <location>
        <begin position="370"/>
        <end position="392"/>
    </location>
</feature>
<protein>
    <submittedName>
        <fullName evidence="2">Uncharacterized protein</fullName>
    </submittedName>
</protein>
<dbReference type="EMBL" id="JARBHB010000009">
    <property type="protein sequence ID" value="KAJ8876271.1"/>
    <property type="molecule type" value="Genomic_DNA"/>
</dbReference>
<gene>
    <name evidence="2" type="ORF">PR048_024181</name>
</gene>
<name>A0ABQ9GW55_9NEOP</name>
<feature type="region of interest" description="Disordered" evidence="1">
    <location>
        <begin position="319"/>
        <end position="343"/>
    </location>
</feature>
<evidence type="ECO:0000313" key="3">
    <source>
        <dbReference type="Proteomes" id="UP001159363"/>
    </source>
</evidence>
<evidence type="ECO:0000256" key="1">
    <source>
        <dbReference type="SAM" id="MobiDB-lite"/>
    </source>
</evidence>
<evidence type="ECO:0000313" key="2">
    <source>
        <dbReference type="EMBL" id="KAJ8876271.1"/>
    </source>
</evidence>